<keyword evidence="3" id="KW-1185">Reference proteome</keyword>
<reference evidence="2" key="1">
    <citation type="submission" date="2022-07" db="EMBL/GenBank/DDBJ databases">
        <authorList>
            <person name="Trinca V."/>
            <person name="Uliana J.V.C."/>
            <person name="Torres T.T."/>
            <person name="Ward R.J."/>
            <person name="Monesi N."/>
        </authorList>
    </citation>
    <scope>NUCLEOTIDE SEQUENCE</scope>
    <source>
        <strain evidence="2">HSMRA1968</strain>
        <tissue evidence="2">Whole embryos</tissue>
    </source>
</reference>
<protein>
    <submittedName>
        <fullName evidence="2">Cuticle protein 7</fullName>
    </submittedName>
</protein>
<dbReference type="GO" id="GO:0062129">
    <property type="term" value="C:chitin-based extracellular matrix"/>
    <property type="evidence" value="ECO:0007669"/>
    <property type="project" value="TreeGrafter"/>
</dbReference>
<comment type="caution">
    <text evidence="2">The sequence shown here is derived from an EMBL/GenBank/DDBJ whole genome shotgun (WGS) entry which is preliminary data.</text>
</comment>
<accession>A0A9Q0MZY5</accession>
<organism evidence="2 3">
    <name type="scientific">Pseudolycoriella hygida</name>
    <dbReference type="NCBI Taxonomy" id="35572"/>
    <lineage>
        <taxon>Eukaryota</taxon>
        <taxon>Metazoa</taxon>
        <taxon>Ecdysozoa</taxon>
        <taxon>Arthropoda</taxon>
        <taxon>Hexapoda</taxon>
        <taxon>Insecta</taxon>
        <taxon>Pterygota</taxon>
        <taxon>Neoptera</taxon>
        <taxon>Endopterygota</taxon>
        <taxon>Diptera</taxon>
        <taxon>Nematocera</taxon>
        <taxon>Sciaroidea</taxon>
        <taxon>Sciaridae</taxon>
        <taxon>Pseudolycoriella</taxon>
    </lineage>
</organism>
<dbReference type="InterPro" id="IPR000618">
    <property type="entry name" value="Insect_cuticle"/>
</dbReference>
<dbReference type="EMBL" id="WJQU01000003">
    <property type="protein sequence ID" value="KAJ6639897.1"/>
    <property type="molecule type" value="Genomic_DNA"/>
</dbReference>
<proteinExistence type="predicted"/>
<dbReference type="GO" id="GO:0008010">
    <property type="term" value="F:structural constituent of chitin-based larval cuticle"/>
    <property type="evidence" value="ECO:0007669"/>
    <property type="project" value="TreeGrafter"/>
</dbReference>
<gene>
    <name evidence="2" type="primary">CUO7</name>
    <name evidence="2" type="ORF">Bhyg_12644</name>
</gene>
<dbReference type="PANTHER" id="PTHR10380:SF236">
    <property type="entry name" value="PUPAL CUTICLE PROTEIN EDG-84A-LIKE PROTEIN"/>
    <property type="match status" value="1"/>
</dbReference>
<dbReference type="PANTHER" id="PTHR10380">
    <property type="entry name" value="CUTICLE PROTEIN"/>
    <property type="match status" value="1"/>
</dbReference>
<dbReference type="OrthoDB" id="8188035at2759"/>
<dbReference type="Pfam" id="PF00379">
    <property type="entry name" value="Chitin_bind_4"/>
    <property type="match status" value="1"/>
</dbReference>
<evidence type="ECO:0000256" key="1">
    <source>
        <dbReference type="PROSITE-ProRule" id="PRU00497"/>
    </source>
</evidence>
<evidence type="ECO:0000313" key="2">
    <source>
        <dbReference type="EMBL" id="KAJ6639897.1"/>
    </source>
</evidence>
<name>A0A9Q0MZY5_9DIPT</name>
<keyword evidence="1" id="KW-0193">Cuticle</keyword>
<dbReference type="InterPro" id="IPR050468">
    <property type="entry name" value="Cuticle_Struct_Prot"/>
</dbReference>
<dbReference type="PROSITE" id="PS51155">
    <property type="entry name" value="CHIT_BIND_RR_2"/>
    <property type="match status" value="1"/>
</dbReference>
<dbReference type="AlphaFoldDB" id="A0A9Q0MZY5"/>
<evidence type="ECO:0000313" key="3">
    <source>
        <dbReference type="Proteomes" id="UP001151699"/>
    </source>
</evidence>
<sequence length="218" mass="24464">MHVLPQILCENIMLLDLSPEEAQKYIDGASSVLKYAPKLNSGPIPAGEETYYRGRIIDNPSNFIKETYLANQFHGQNGLGQAKFGYTDWNQARQEHINVHGKTEGSYQYALPNGQNYEVKYWADSDGFHQTDNRPEPVLVPVTDTPAVKAAKEAHQKAWEEAAAAARESGYNPEASEDQYDYKKYEHEGDGPTGPPRGFFYNVDYPVHLIVDKSEGHA</sequence>
<dbReference type="Proteomes" id="UP001151699">
    <property type="component" value="Chromosome X"/>
</dbReference>